<dbReference type="Pfam" id="PF00196">
    <property type="entry name" value="GerE"/>
    <property type="match status" value="1"/>
</dbReference>
<feature type="domain" description="Response regulatory" evidence="4">
    <location>
        <begin position="10"/>
        <end position="125"/>
    </location>
</feature>
<dbReference type="InterPro" id="IPR001789">
    <property type="entry name" value="Sig_transdc_resp-reg_receiver"/>
</dbReference>
<dbReference type="Gene3D" id="1.10.10.10">
    <property type="entry name" value="Winged helix-like DNA-binding domain superfamily/Winged helix DNA-binding domain"/>
    <property type="match status" value="1"/>
</dbReference>
<keyword evidence="1 5" id="KW-0238">DNA-binding</keyword>
<dbReference type="SMART" id="SM00421">
    <property type="entry name" value="HTH_LUXR"/>
    <property type="match status" value="1"/>
</dbReference>
<dbReference type="InterPro" id="IPR016032">
    <property type="entry name" value="Sig_transdc_resp-reg_C-effctor"/>
</dbReference>
<organism evidence="5 6">
    <name type="scientific">Rhodobacter maris</name>
    <dbReference type="NCBI Taxonomy" id="446682"/>
    <lineage>
        <taxon>Bacteria</taxon>
        <taxon>Pseudomonadati</taxon>
        <taxon>Pseudomonadota</taxon>
        <taxon>Alphaproteobacteria</taxon>
        <taxon>Rhodobacterales</taxon>
        <taxon>Rhodobacter group</taxon>
        <taxon>Rhodobacter</taxon>
    </lineage>
</organism>
<evidence type="ECO:0000256" key="2">
    <source>
        <dbReference type="PROSITE-ProRule" id="PRU00169"/>
    </source>
</evidence>
<name>A0A285TGC4_9RHOB</name>
<evidence type="ECO:0000313" key="6">
    <source>
        <dbReference type="Proteomes" id="UP000219111"/>
    </source>
</evidence>
<evidence type="ECO:0000259" key="4">
    <source>
        <dbReference type="PROSITE" id="PS50110"/>
    </source>
</evidence>
<dbReference type="GO" id="GO:0006355">
    <property type="term" value="P:regulation of DNA-templated transcription"/>
    <property type="evidence" value="ECO:0007669"/>
    <property type="project" value="InterPro"/>
</dbReference>
<gene>
    <name evidence="5" type="ORF">SAMN05877831_12215</name>
</gene>
<dbReference type="GO" id="GO:0000160">
    <property type="term" value="P:phosphorelay signal transduction system"/>
    <property type="evidence" value="ECO:0007669"/>
    <property type="project" value="InterPro"/>
</dbReference>
<dbReference type="GO" id="GO:0003677">
    <property type="term" value="F:DNA binding"/>
    <property type="evidence" value="ECO:0007669"/>
    <property type="project" value="UniProtKB-KW"/>
</dbReference>
<dbReference type="SUPFAM" id="SSF46894">
    <property type="entry name" value="C-terminal effector domain of the bipartite response regulators"/>
    <property type="match status" value="1"/>
</dbReference>
<evidence type="ECO:0000256" key="3">
    <source>
        <dbReference type="SAM" id="MobiDB-lite"/>
    </source>
</evidence>
<dbReference type="AlphaFoldDB" id="A0A285TGC4"/>
<dbReference type="InterPro" id="IPR011006">
    <property type="entry name" value="CheY-like_superfamily"/>
</dbReference>
<feature type="compositionally biased region" description="Basic and acidic residues" evidence="3">
    <location>
        <begin position="228"/>
        <end position="239"/>
    </location>
</feature>
<dbReference type="PANTHER" id="PTHR45566">
    <property type="entry name" value="HTH-TYPE TRANSCRIPTIONAL REGULATOR YHJB-RELATED"/>
    <property type="match status" value="1"/>
</dbReference>
<dbReference type="Proteomes" id="UP000219111">
    <property type="component" value="Unassembled WGS sequence"/>
</dbReference>
<sequence>MRDDPMTRGKILVAHKNRIFLDALTAACAQSRLEVAPLDTGEAILSTLADTDDFAAIILDYHLIEEGGISALESLIENPAGLPVLIFGGTIPDWLLRLALNNGLMGVIPENMRLSALPSLLDVVLSGVVYAAPHWLREADKSERATRLSPREDAAVCRASAGQTNAQIAIALGCNLATVKGLMRSAGRKLGAVSRVQTCVAYAKIAEIAGPRSVSSADPTPLPGAARHLRENPSETQRV</sequence>
<evidence type="ECO:0000313" key="5">
    <source>
        <dbReference type="EMBL" id="SOC21274.1"/>
    </source>
</evidence>
<dbReference type="Gene3D" id="3.40.50.2300">
    <property type="match status" value="1"/>
</dbReference>
<dbReference type="PROSITE" id="PS00622">
    <property type="entry name" value="HTH_LUXR_1"/>
    <property type="match status" value="1"/>
</dbReference>
<evidence type="ECO:0000256" key="1">
    <source>
        <dbReference type="ARBA" id="ARBA00023125"/>
    </source>
</evidence>
<dbReference type="InterPro" id="IPR000792">
    <property type="entry name" value="Tscrpt_reg_LuxR_C"/>
</dbReference>
<protein>
    <submittedName>
        <fullName evidence="5">DNA-binding NarL/FixJ family response regulator</fullName>
    </submittedName>
</protein>
<feature type="modified residue" description="4-aspartylphosphate" evidence="2">
    <location>
        <position position="60"/>
    </location>
</feature>
<dbReference type="PROSITE" id="PS50110">
    <property type="entry name" value="RESPONSE_REGULATORY"/>
    <property type="match status" value="1"/>
</dbReference>
<proteinExistence type="predicted"/>
<dbReference type="InterPro" id="IPR036388">
    <property type="entry name" value="WH-like_DNA-bd_sf"/>
</dbReference>
<accession>A0A285TGC4</accession>
<feature type="region of interest" description="Disordered" evidence="3">
    <location>
        <begin position="212"/>
        <end position="239"/>
    </location>
</feature>
<dbReference type="RefSeq" id="WP_097071441.1">
    <property type="nucleotide sequence ID" value="NZ_OBMT01000022.1"/>
</dbReference>
<keyword evidence="6" id="KW-1185">Reference proteome</keyword>
<dbReference type="OrthoDB" id="3170288at2"/>
<keyword evidence="2" id="KW-0597">Phosphoprotein</keyword>
<reference evidence="6" key="1">
    <citation type="submission" date="2017-08" db="EMBL/GenBank/DDBJ databases">
        <authorList>
            <person name="Varghese N."/>
            <person name="Submissions S."/>
        </authorList>
    </citation>
    <scope>NUCLEOTIDE SEQUENCE [LARGE SCALE GENOMIC DNA]</scope>
    <source>
        <strain evidence="6">JA276</strain>
    </source>
</reference>
<dbReference type="PANTHER" id="PTHR45566:SF1">
    <property type="entry name" value="HTH-TYPE TRANSCRIPTIONAL REGULATOR YHJB-RELATED"/>
    <property type="match status" value="1"/>
</dbReference>
<dbReference type="SUPFAM" id="SSF52172">
    <property type="entry name" value="CheY-like"/>
    <property type="match status" value="1"/>
</dbReference>
<dbReference type="InterPro" id="IPR051015">
    <property type="entry name" value="EvgA-like"/>
</dbReference>
<dbReference type="EMBL" id="OBMT01000022">
    <property type="protein sequence ID" value="SOC21274.1"/>
    <property type="molecule type" value="Genomic_DNA"/>
</dbReference>